<dbReference type="EnsemblPlants" id="QL02p024630:mrna">
    <property type="protein sequence ID" value="QL02p024630:mrna"/>
    <property type="gene ID" value="QL02p024630"/>
</dbReference>
<keyword evidence="2" id="KW-0863">Zinc-finger</keyword>
<sequence length="757" mass="84852">MGPIEQASADFDTYDAKGIVNRQLHSRVSPPTCFGTIPFPLEHHAHEVREPLLHLVENFPSSFFLEALPLDTYFGDRSIPQLLTPLLQISLGFRGKLTILINRRFSKNGRPSDFMCGFKSFLDDQHVTICQKCGDRGFSVALIYCDRCSVYAQHRYCLDVLPATFDEYVIWFCADCEPKIQKLSTIINTNALPSGISQSVNLKNVQATQSRIRLQKNLERLKKKVKKTKNKKKRKDITASVAKMGKQICKKSPSLQLNKMHSGDIFEKDKKLGQELRVIVTDGANYNYEVELGLHLKDGPNLVEEAVSVALRCNETLENCEGQKVGQELGLHLKDGTNLVEEALSCHPSVQCNEMLKNCEEGQKVGQELGLHLKDGTNLLEEAISVNPSLRCSEKLENCEEGQKVGQELGLHLKDESILVEEAVSVNPSLRCNEKLESCEDQKVGQELGLQLKDETNLVEEAVSVNPSLRCNETLENCEEGQKVGQELGLHLKDGTNLVEEAVSVNPSPRCNQRLENCEEGQKPGHKFIVDLKDETKFVKEAEYVKTSQIATSDPSNTLEQKCYVTAQPIIDPIWRGSFCIRNRSSGAVGLVAHLSCLACYKVCEEAKLMPELLYAELFRRSDVWPKGFEKQGPSDQSIALYFFPKNESDGKAFGSLVDSMISQDLAMRSMVQNAELLVFASTVLPAQYRRFQAKFYLWGVFRRKQVSHVTNTFVPEVEKTRTNALTWDRRPSSTSLLSSSDSHGSDSLYSFCASVF</sequence>
<evidence type="ECO:0000256" key="1">
    <source>
        <dbReference type="ARBA" id="ARBA00022723"/>
    </source>
</evidence>
<dbReference type="InterPro" id="IPR011011">
    <property type="entry name" value="Znf_FYVE_PHD"/>
</dbReference>
<evidence type="ECO:0000256" key="3">
    <source>
        <dbReference type="ARBA" id="ARBA00022833"/>
    </source>
</evidence>
<dbReference type="InterPro" id="IPR049914">
    <property type="entry name" value="PHD1-3/5-6"/>
</dbReference>
<dbReference type="InterPro" id="IPR013083">
    <property type="entry name" value="Znf_RING/FYVE/PHD"/>
</dbReference>
<dbReference type="InParanoid" id="A0A7N2KU71"/>
<keyword evidence="5" id="KW-0804">Transcription</keyword>
<dbReference type="GO" id="GO:0034244">
    <property type="term" value="P:negative regulation of transcription elongation by RNA polymerase II"/>
    <property type="evidence" value="ECO:0007669"/>
    <property type="project" value="InterPro"/>
</dbReference>
<reference evidence="9" key="1">
    <citation type="journal article" date="2016" name="G3 (Bethesda)">
        <title>First Draft Assembly and Annotation of the Genome of a California Endemic Oak Quercus lobata Nee (Fagaceae).</title>
        <authorList>
            <person name="Sork V.L."/>
            <person name="Fitz-Gibbon S.T."/>
            <person name="Puiu D."/>
            <person name="Crepeau M."/>
            <person name="Gugger P.F."/>
            <person name="Sherman R."/>
            <person name="Stevens K."/>
            <person name="Langley C.H."/>
            <person name="Pellegrini M."/>
            <person name="Salzberg S.L."/>
        </authorList>
    </citation>
    <scope>NUCLEOTIDE SEQUENCE [LARGE SCALE GENOMIC DNA]</scope>
    <source>
        <strain evidence="9">cv. SW786</strain>
    </source>
</reference>
<keyword evidence="3" id="KW-0862">Zinc</keyword>
<evidence type="ECO:0000256" key="5">
    <source>
        <dbReference type="ARBA" id="ARBA00023163"/>
    </source>
</evidence>
<evidence type="ECO:0000313" key="8">
    <source>
        <dbReference type="EnsemblPlants" id="QL02p024630:mrna"/>
    </source>
</evidence>
<dbReference type="PANTHER" id="PTHR33304:SF18">
    <property type="entry name" value="CHROMATIN REGULATOR PHD FAMILY-RELATED"/>
    <property type="match status" value="1"/>
</dbReference>
<dbReference type="InterPro" id="IPR056280">
    <property type="entry name" value="AIPP2-like_SPOC"/>
</dbReference>
<name>A0A7N2KU71_QUELO</name>
<keyword evidence="9" id="KW-1185">Reference proteome</keyword>
<dbReference type="InterPro" id="IPR001965">
    <property type="entry name" value="Znf_PHD"/>
</dbReference>
<proteinExistence type="predicted"/>
<dbReference type="InterPro" id="IPR019786">
    <property type="entry name" value="Zinc_finger_PHD-type_CS"/>
</dbReference>
<evidence type="ECO:0000256" key="4">
    <source>
        <dbReference type="ARBA" id="ARBA00023015"/>
    </source>
</evidence>
<dbReference type="Proteomes" id="UP000594261">
    <property type="component" value="Chromosome 2"/>
</dbReference>
<evidence type="ECO:0000256" key="2">
    <source>
        <dbReference type="ARBA" id="ARBA00022771"/>
    </source>
</evidence>
<keyword evidence="6" id="KW-0175">Coiled coil</keyword>
<dbReference type="SUPFAM" id="SSF57903">
    <property type="entry name" value="FYVE/PHD zinc finger"/>
    <property type="match status" value="1"/>
</dbReference>
<dbReference type="AlphaFoldDB" id="A0A7N2KU71"/>
<dbReference type="GO" id="GO:0008270">
    <property type="term" value="F:zinc ion binding"/>
    <property type="evidence" value="ECO:0007669"/>
    <property type="project" value="UniProtKB-KW"/>
</dbReference>
<keyword evidence="4" id="KW-0805">Transcription regulation</keyword>
<dbReference type="GO" id="GO:0140566">
    <property type="term" value="F:histone reader activity"/>
    <property type="evidence" value="ECO:0007669"/>
    <property type="project" value="InterPro"/>
</dbReference>
<organism evidence="8 9">
    <name type="scientific">Quercus lobata</name>
    <name type="common">Valley oak</name>
    <dbReference type="NCBI Taxonomy" id="97700"/>
    <lineage>
        <taxon>Eukaryota</taxon>
        <taxon>Viridiplantae</taxon>
        <taxon>Streptophyta</taxon>
        <taxon>Embryophyta</taxon>
        <taxon>Tracheophyta</taxon>
        <taxon>Spermatophyta</taxon>
        <taxon>Magnoliopsida</taxon>
        <taxon>eudicotyledons</taxon>
        <taxon>Gunneridae</taxon>
        <taxon>Pentapetalae</taxon>
        <taxon>rosids</taxon>
        <taxon>fabids</taxon>
        <taxon>Fagales</taxon>
        <taxon>Fagaceae</taxon>
        <taxon>Quercus</taxon>
    </lineage>
</organism>
<dbReference type="CDD" id="cd15489">
    <property type="entry name" value="PHD_SF"/>
    <property type="match status" value="1"/>
</dbReference>
<feature type="domain" description="Zinc finger PHD-type" evidence="7">
    <location>
        <begin position="129"/>
        <end position="177"/>
    </location>
</feature>
<dbReference type="PANTHER" id="PTHR33304">
    <property type="match status" value="1"/>
</dbReference>
<dbReference type="SMART" id="SM00249">
    <property type="entry name" value="PHD"/>
    <property type="match status" value="1"/>
</dbReference>
<evidence type="ECO:0000313" key="9">
    <source>
        <dbReference type="Proteomes" id="UP000594261"/>
    </source>
</evidence>
<dbReference type="OMA" id="RRRCMAP"/>
<keyword evidence="1" id="KW-0479">Metal-binding</keyword>
<evidence type="ECO:0000256" key="6">
    <source>
        <dbReference type="SAM" id="Coils"/>
    </source>
</evidence>
<accession>A0A7N2KU71</accession>
<dbReference type="Gramene" id="QL02p024630:mrna">
    <property type="protein sequence ID" value="QL02p024630:mrna"/>
    <property type="gene ID" value="QL02p024630"/>
</dbReference>
<dbReference type="Pfam" id="PF23121">
    <property type="entry name" value="SPOC_AIPP2"/>
    <property type="match status" value="1"/>
</dbReference>
<dbReference type="PROSITE" id="PS01359">
    <property type="entry name" value="ZF_PHD_1"/>
    <property type="match status" value="1"/>
</dbReference>
<reference evidence="8" key="2">
    <citation type="submission" date="2021-01" db="UniProtKB">
        <authorList>
            <consortium name="EnsemblPlants"/>
        </authorList>
    </citation>
    <scope>IDENTIFICATION</scope>
</reference>
<dbReference type="Gene3D" id="3.30.40.10">
    <property type="entry name" value="Zinc/RING finger domain, C3HC4 (zinc finger)"/>
    <property type="match status" value="1"/>
</dbReference>
<feature type="coiled-coil region" evidence="6">
    <location>
        <begin position="204"/>
        <end position="238"/>
    </location>
</feature>
<protein>
    <recommendedName>
        <fullName evidence="7">Zinc finger PHD-type domain-containing protein</fullName>
    </recommendedName>
</protein>
<evidence type="ECO:0000259" key="7">
    <source>
        <dbReference type="SMART" id="SM00249"/>
    </source>
</evidence>